<gene>
    <name evidence="3" type="ORF">OFBG_01183</name>
</gene>
<dbReference type="Pfam" id="PF01206">
    <property type="entry name" value="TusA"/>
    <property type="match status" value="1"/>
</dbReference>
<dbReference type="SUPFAM" id="SSF64307">
    <property type="entry name" value="SirA-like"/>
    <property type="match status" value="1"/>
</dbReference>
<dbReference type="OrthoDB" id="9797551at2"/>
<dbReference type="AlphaFoldDB" id="C3XAC9"/>
<reference evidence="3 4" key="1">
    <citation type="submission" date="2009-02" db="EMBL/GenBank/DDBJ databases">
        <title>The Genome Sequence of Oxalobacter formigenes OXCC13.</title>
        <authorList>
            <consortium name="The Broad Institute Genome Sequencing Platform"/>
            <person name="Ward D."/>
            <person name="Young S.K."/>
            <person name="Kodira C.D."/>
            <person name="Zeng Q."/>
            <person name="Koehrsen M."/>
            <person name="Alvarado L."/>
            <person name="Berlin A."/>
            <person name="Borenstein D."/>
            <person name="Chen Z."/>
            <person name="Engels R."/>
            <person name="Freedman E."/>
            <person name="Gellesch M."/>
            <person name="Goldberg J."/>
            <person name="Griggs A."/>
            <person name="Gujja S."/>
            <person name="Heiman D."/>
            <person name="Hepburn T."/>
            <person name="Howarth C."/>
            <person name="Jen D."/>
            <person name="Larson L."/>
            <person name="Lewis B."/>
            <person name="Mehta T."/>
            <person name="Park D."/>
            <person name="Pearson M."/>
            <person name="Roberts A."/>
            <person name="Saif S."/>
            <person name="Shea T."/>
            <person name="Shenoy N."/>
            <person name="Sisk P."/>
            <person name="Stolte C."/>
            <person name="Sykes S."/>
            <person name="Walk T."/>
            <person name="White J."/>
            <person name="Yandava C."/>
            <person name="Allison M.J."/>
            <person name="Lander E."/>
            <person name="Nusbaum C."/>
            <person name="Galagan J."/>
            <person name="Birren B."/>
        </authorList>
    </citation>
    <scope>NUCLEOTIDE SEQUENCE [LARGE SCALE GENOMIC DNA]</scope>
    <source>
        <strain evidence="3 4">OXCC13</strain>
    </source>
</reference>
<dbReference type="eggNOG" id="COG0425">
    <property type="taxonomic scope" value="Bacteria"/>
</dbReference>
<dbReference type="PANTHER" id="PTHR33279:SF6">
    <property type="entry name" value="SULFUR CARRIER PROTEIN YEDF-RELATED"/>
    <property type="match status" value="1"/>
</dbReference>
<evidence type="ECO:0000313" key="4">
    <source>
        <dbReference type="Proteomes" id="UP000005089"/>
    </source>
</evidence>
<dbReference type="InterPro" id="IPR001455">
    <property type="entry name" value="TusA-like"/>
</dbReference>
<dbReference type="PANTHER" id="PTHR33279">
    <property type="entry name" value="SULFUR CARRIER PROTEIN YEDF-RELATED"/>
    <property type="match status" value="1"/>
</dbReference>
<evidence type="ECO:0000256" key="1">
    <source>
        <dbReference type="ARBA" id="ARBA00008984"/>
    </source>
</evidence>
<dbReference type="GeneID" id="77134842"/>
<evidence type="ECO:0000259" key="2">
    <source>
        <dbReference type="PROSITE" id="PS01148"/>
    </source>
</evidence>
<proteinExistence type="inferred from homology"/>
<dbReference type="InterPro" id="IPR036868">
    <property type="entry name" value="TusA-like_sf"/>
</dbReference>
<dbReference type="CDD" id="cd00291">
    <property type="entry name" value="SirA_YedF_YeeD"/>
    <property type="match status" value="1"/>
</dbReference>
<name>C3XAC9_OXAFO</name>
<accession>C3XAC9</accession>
<dbReference type="PROSITE" id="PS01148">
    <property type="entry name" value="UPF0033"/>
    <property type="match status" value="1"/>
</dbReference>
<keyword evidence="4" id="KW-1185">Reference proteome</keyword>
<protein>
    <recommendedName>
        <fullName evidence="2">UPF0033 domain-containing protein</fullName>
    </recommendedName>
</protein>
<dbReference type="STRING" id="847.BRW83_0950"/>
<organism evidence="3 4">
    <name type="scientific">Oxalobacter formigenes OXCC13</name>
    <dbReference type="NCBI Taxonomy" id="556269"/>
    <lineage>
        <taxon>Bacteria</taxon>
        <taxon>Pseudomonadati</taxon>
        <taxon>Pseudomonadota</taxon>
        <taxon>Betaproteobacteria</taxon>
        <taxon>Burkholderiales</taxon>
        <taxon>Oxalobacteraceae</taxon>
        <taxon>Oxalobacter</taxon>
    </lineage>
</organism>
<feature type="domain" description="UPF0033" evidence="2">
    <location>
        <begin position="13"/>
        <end position="37"/>
    </location>
</feature>
<evidence type="ECO:0000313" key="3">
    <source>
        <dbReference type="EMBL" id="EEO30155.1"/>
    </source>
</evidence>
<sequence length="81" mass="8904">MENDAEKKVDQRVDACGLKCPMPILRAKKALANMESGQLLEVLATDPAAVRDFHFFGNQTGNIVIGESEDKGVFSIIVKRK</sequence>
<dbReference type="HOGENOM" id="CLU_165255_1_1_4"/>
<dbReference type="Proteomes" id="UP000005089">
    <property type="component" value="Unassembled WGS sequence"/>
</dbReference>
<comment type="similarity">
    <text evidence="1">Belongs to the sulfur carrier protein TusA family.</text>
</comment>
<dbReference type="EMBL" id="GG658170">
    <property type="protein sequence ID" value="EEO30155.1"/>
    <property type="molecule type" value="Genomic_DNA"/>
</dbReference>
<dbReference type="RefSeq" id="WP_005881111.1">
    <property type="nucleotide sequence ID" value="NZ_CP019430.1"/>
</dbReference>
<dbReference type="Gene3D" id="3.30.110.40">
    <property type="entry name" value="TusA-like domain"/>
    <property type="match status" value="1"/>
</dbReference>